<proteinExistence type="predicted"/>
<gene>
    <name evidence="2" type="ORF">TSIB3V08_LOCUS10113</name>
</gene>
<name>A0A7R9G5B3_TIMSH</name>
<dbReference type="EMBL" id="OC006390">
    <property type="protein sequence ID" value="CAD7266086.1"/>
    <property type="molecule type" value="Genomic_DNA"/>
</dbReference>
<reference evidence="2" key="1">
    <citation type="submission" date="2020-11" db="EMBL/GenBank/DDBJ databases">
        <authorList>
            <person name="Tran Van P."/>
        </authorList>
    </citation>
    <scope>NUCLEOTIDE SEQUENCE</scope>
</reference>
<feature type="region of interest" description="Disordered" evidence="1">
    <location>
        <begin position="80"/>
        <end position="113"/>
    </location>
</feature>
<organism evidence="2">
    <name type="scientific">Timema shepardi</name>
    <name type="common">Walking stick</name>
    <dbReference type="NCBI Taxonomy" id="629360"/>
    <lineage>
        <taxon>Eukaryota</taxon>
        <taxon>Metazoa</taxon>
        <taxon>Ecdysozoa</taxon>
        <taxon>Arthropoda</taxon>
        <taxon>Hexapoda</taxon>
        <taxon>Insecta</taxon>
        <taxon>Pterygota</taxon>
        <taxon>Neoptera</taxon>
        <taxon>Polyneoptera</taxon>
        <taxon>Phasmatodea</taxon>
        <taxon>Timematodea</taxon>
        <taxon>Timematoidea</taxon>
        <taxon>Timematidae</taxon>
        <taxon>Timema</taxon>
    </lineage>
</organism>
<feature type="compositionally biased region" description="Basic and acidic residues" evidence="1">
    <location>
        <begin position="80"/>
        <end position="100"/>
    </location>
</feature>
<evidence type="ECO:0000313" key="2">
    <source>
        <dbReference type="EMBL" id="CAD7266086.1"/>
    </source>
</evidence>
<feature type="region of interest" description="Disordered" evidence="1">
    <location>
        <begin position="1"/>
        <end position="23"/>
    </location>
</feature>
<sequence length="143" mass="15644">MNPHLRGWRVENHLGTTTPPGHPTGIRTSISLFSAVELNTTSALANYAQQGGLYALSTNYANGVGIGKVELEEVNPHLRGGRLENHLGTRRPSSPDRDSNLHLPVLSSRDQHDKRVSQLRHRAVELNTTSALANYATEAGEIY</sequence>
<dbReference type="AlphaFoldDB" id="A0A7R9G5B3"/>
<evidence type="ECO:0000256" key="1">
    <source>
        <dbReference type="SAM" id="MobiDB-lite"/>
    </source>
</evidence>
<accession>A0A7R9G5B3</accession>
<protein>
    <submittedName>
        <fullName evidence="2">Uncharacterized protein</fullName>
    </submittedName>
</protein>